<feature type="non-terminal residue" evidence="1">
    <location>
        <position position="78"/>
    </location>
</feature>
<organism evidence="1 2">
    <name type="scientific">Pocillopora damicornis</name>
    <name type="common">Cauliflower coral</name>
    <name type="synonym">Millepora damicornis</name>
    <dbReference type="NCBI Taxonomy" id="46731"/>
    <lineage>
        <taxon>Eukaryota</taxon>
        <taxon>Metazoa</taxon>
        <taxon>Cnidaria</taxon>
        <taxon>Anthozoa</taxon>
        <taxon>Hexacorallia</taxon>
        <taxon>Scleractinia</taxon>
        <taxon>Astrocoeniina</taxon>
        <taxon>Pocilloporidae</taxon>
        <taxon>Pocillopora</taxon>
    </lineage>
</organism>
<dbReference type="OrthoDB" id="5988473at2759"/>
<proteinExistence type="predicted"/>
<gene>
    <name evidence="1" type="ORF">pdam_00004819</name>
</gene>
<sequence>MAKNRLRLMTGSANDVVDVKDIEGYLQGIMTEIYRKPCVQCVDHPLYTSFCERKATEHMCWEHADFMDIYCPKSCERC</sequence>
<keyword evidence="2" id="KW-1185">Reference proteome</keyword>
<evidence type="ECO:0000313" key="2">
    <source>
        <dbReference type="Proteomes" id="UP000275408"/>
    </source>
</evidence>
<evidence type="ECO:0000313" key="1">
    <source>
        <dbReference type="EMBL" id="RMX50206.1"/>
    </source>
</evidence>
<reference evidence="1 2" key="1">
    <citation type="journal article" date="2018" name="Sci. Rep.">
        <title>Comparative analysis of the Pocillopora damicornis genome highlights role of immune system in coral evolution.</title>
        <authorList>
            <person name="Cunning R."/>
            <person name="Bay R.A."/>
            <person name="Gillette P."/>
            <person name="Baker A.C."/>
            <person name="Traylor-Knowles N."/>
        </authorList>
    </citation>
    <scope>NUCLEOTIDE SEQUENCE [LARGE SCALE GENOMIC DNA]</scope>
    <source>
        <strain evidence="1">RSMAS</strain>
        <tissue evidence="1">Whole animal</tissue>
    </source>
</reference>
<dbReference type="AlphaFoldDB" id="A0A3M6U9E9"/>
<comment type="caution">
    <text evidence="1">The sequence shown here is derived from an EMBL/GenBank/DDBJ whole genome shotgun (WGS) entry which is preliminary data.</text>
</comment>
<protein>
    <submittedName>
        <fullName evidence="1">Uncharacterized protein</fullName>
    </submittedName>
</protein>
<name>A0A3M6U9E9_POCDA</name>
<dbReference type="EMBL" id="RCHS01002005">
    <property type="protein sequence ID" value="RMX50206.1"/>
    <property type="molecule type" value="Genomic_DNA"/>
</dbReference>
<accession>A0A3M6U9E9</accession>
<dbReference type="Proteomes" id="UP000275408">
    <property type="component" value="Unassembled WGS sequence"/>
</dbReference>